<sequence length="122" mass="13424">MPPRLPLPTQCFRPACSTRRFIHDDVLKGVRLESGKTAQEESGKTAQEESAQQEQANNVQNGENNFARRNGNNASLLRASKLSEEDRGKTGQAVAVRTKEQEQNYGTTVSSREDRSAGSDTT</sequence>
<name>A0ACC3CWZ3_9PEZI</name>
<accession>A0ACC3CWZ3</accession>
<organism evidence="1 2">
    <name type="scientific">Coniosporium uncinatum</name>
    <dbReference type="NCBI Taxonomy" id="93489"/>
    <lineage>
        <taxon>Eukaryota</taxon>
        <taxon>Fungi</taxon>
        <taxon>Dikarya</taxon>
        <taxon>Ascomycota</taxon>
        <taxon>Pezizomycotina</taxon>
        <taxon>Dothideomycetes</taxon>
        <taxon>Dothideomycetes incertae sedis</taxon>
        <taxon>Coniosporium</taxon>
    </lineage>
</organism>
<gene>
    <name evidence="1" type="ORF">LTS18_012732</name>
</gene>
<dbReference type="EMBL" id="JAWDJW010010185">
    <property type="protein sequence ID" value="KAK3049593.1"/>
    <property type="molecule type" value="Genomic_DNA"/>
</dbReference>
<keyword evidence="2" id="KW-1185">Reference proteome</keyword>
<proteinExistence type="predicted"/>
<reference evidence="1" key="1">
    <citation type="submission" date="2024-09" db="EMBL/GenBank/DDBJ databases">
        <title>Black Yeasts Isolated from many extreme environments.</title>
        <authorList>
            <person name="Coleine C."/>
            <person name="Stajich J.E."/>
            <person name="Selbmann L."/>
        </authorList>
    </citation>
    <scope>NUCLEOTIDE SEQUENCE</scope>
    <source>
        <strain evidence="1">CCFEE 5737</strain>
    </source>
</reference>
<protein>
    <submittedName>
        <fullName evidence="1">Uncharacterized protein</fullName>
    </submittedName>
</protein>
<feature type="non-terminal residue" evidence="1">
    <location>
        <position position="122"/>
    </location>
</feature>
<comment type="caution">
    <text evidence="1">The sequence shown here is derived from an EMBL/GenBank/DDBJ whole genome shotgun (WGS) entry which is preliminary data.</text>
</comment>
<evidence type="ECO:0000313" key="2">
    <source>
        <dbReference type="Proteomes" id="UP001186974"/>
    </source>
</evidence>
<dbReference type="Proteomes" id="UP001186974">
    <property type="component" value="Unassembled WGS sequence"/>
</dbReference>
<evidence type="ECO:0000313" key="1">
    <source>
        <dbReference type="EMBL" id="KAK3049593.1"/>
    </source>
</evidence>